<gene>
    <name evidence="3" type="ORF">GCM10011363_45020</name>
</gene>
<dbReference type="CDD" id="cd06259">
    <property type="entry name" value="YdcF-like"/>
    <property type="match status" value="1"/>
</dbReference>
<dbReference type="InterPro" id="IPR003848">
    <property type="entry name" value="DUF218"/>
</dbReference>
<evidence type="ECO:0000259" key="2">
    <source>
        <dbReference type="Pfam" id="PF02698"/>
    </source>
</evidence>
<dbReference type="InterPro" id="IPR014729">
    <property type="entry name" value="Rossmann-like_a/b/a_fold"/>
</dbReference>
<keyword evidence="1" id="KW-1133">Transmembrane helix</keyword>
<dbReference type="Proteomes" id="UP000645462">
    <property type="component" value="Unassembled WGS sequence"/>
</dbReference>
<dbReference type="EMBL" id="BMFC01000028">
    <property type="protein sequence ID" value="GGC23533.1"/>
    <property type="molecule type" value="Genomic_DNA"/>
</dbReference>
<proteinExistence type="predicted"/>
<name>A0ABQ1LEM4_9RHOB</name>
<keyword evidence="1" id="KW-0472">Membrane</keyword>
<dbReference type="Pfam" id="PF02698">
    <property type="entry name" value="DUF218"/>
    <property type="match status" value="1"/>
</dbReference>
<dbReference type="Gene3D" id="3.40.50.620">
    <property type="entry name" value="HUPs"/>
    <property type="match status" value="1"/>
</dbReference>
<protein>
    <recommendedName>
        <fullName evidence="2">DUF218 domain-containing protein</fullName>
    </recommendedName>
</protein>
<comment type="caution">
    <text evidence="3">The sequence shown here is derived from an EMBL/GenBank/DDBJ whole genome shotgun (WGS) entry which is preliminary data.</text>
</comment>
<keyword evidence="1" id="KW-0812">Transmembrane</keyword>
<keyword evidence="4" id="KW-1185">Reference proteome</keyword>
<evidence type="ECO:0000256" key="1">
    <source>
        <dbReference type="SAM" id="Phobius"/>
    </source>
</evidence>
<reference evidence="4" key="1">
    <citation type="journal article" date="2019" name="Int. J. Syst. Evol. Microbiol.">
        <title>The Global Catalogue of Microorganisms (GCM) 10K type strain sequencing project: providing services to taxonomists for standard genome sequencing and annotation.</title>
        <authorList>
            <consortium name="The Broad Institute Genomics Platform"/>
            <consortium name="The Broad Institute Genome Sequencing Center for Infectious Disease"/>
            <person name="Wu L."/>
            <person name="Ma J."/>
        </authorList>
    </citation>
    <scope>NUCLEOTIDE SEQUENCE [LARGE SCALE GENOMIC DNA]</scope>
    <source>
        <strain evidence="4">CGMCC 1.12478</strain>
    </source>
</reference>
<evidence type="ECO:0000313" key="3">
    <source>
        <dbReference type="EMBL" id="GGC23533.1"/>
    </source>
</evidence>
<sequence>MLTPESWLVVLLLLALLASRADNRIWGRRFLLAALVFTLVIGTLPLGALLLRPLETQFQPNPAVSDPAGILILGGGEDGSAMLATGLAGVNEAGDRFLAGIALARTYPEAGVVFTGGSGKLLGHGVPGADLAEQILAEAGVNSDRILLENRSRNTAENAANTRVLVSDDITGPWLLVTSAFHMPRAVGTFCAAGWRNIIPYPVDYRGIGSLEIGWDLGGRLSVLNIAVKEWIGLMAYRVTGRSTQLFVAAC</sequence>
<dbReference type="RefSeq" id="WP_188484349.1">
    <property type="nucleotide sequence ID" value="NZ_BMFC01000028.1"/>
</dbReference>
<dbReference type="PANTHER" id="PTHR30336">
    <property type="entry name" value="INNER MEMBRANE PROTEIN, PROBABLE PERMEASE"/>
    <property type="match status" value="1"/>
</dbReference>
<feature type="transmembrane region" description="Helical" evidence="1">
    <location>
        <begin position="31"/>
        <end position="51"/>
    </location>
</feature>
<dbReference type="InterPro" id="IPR051599">
    <property type="entry name" value="Cell_Envelope_Assoc"/>
</dbReference>
<accession>A0ABQ1LEM4</accession>
<feature type="domain" description="DUF218" evidence="2">
    <location>
        <begin position="69"/>
        <end position="233"/>
    </location>
</feature>
<evidence type="ECO:0000313" key="4">
    <source>
        <dbReference type="Proteomes" id="UP000645462"/>
    </source>
</evidence>
<organism evidence="3 4">
    <name type="scientific">Marivita lacus</name>
    <dbReference type="NCBI Taxonomy" id="1323742"/>
    <lineage>
        <taxon>Bacteria</taxon>
        <taxon>Pseudomonadati</taxon>
        <taxon>Pseudomonadota</taxon>
        <taxon>Alphaproteobacteria</taxon>
        <taxon>Rhodobacterales</taxon>
        <taxon>Roseobacteraceae</taxon>
        <taxon>Marivita</taxon>
    </lineage>
</organism>
<dbReference type="PANTHER" id="PTHR30336:SF4">
    <property type="entry name" value="ENVELOPE BIOGENESIS FACTOR ELYC"/>
    <property type="match status" value="1"/>
</dbReference>